<reference evidence="1 2" key="1">
    <citation type="journal article" date="2016" name="Nat. Commun.">
        <title>Thousands of microbial genomes shed light on interconnected biogeochemical processes in an aquifer system.</title>
        <authorList>
            <person name="Anantharaman K."/>
            <person name="Brown C.T."/>
            <person name="Hug L.A."/>
            <person name="Sharon I."/>
            <person name="Castelle C.J."/>
            <person name="Probst A.J."/>
            <person name="Thomas B.C."/>
            <person name="Singh A."/>
            <person name="Wilkins M.J."/>
            <person name="Karaoz U."/>
            <person name="Brodie E.L."/>
            <person name="Williams K.H."/>
            <person name="Hubbard S.S."/>
            <person name="Banfield J.F."/>
        </authorList>
    </citation>
    <scope>NUCLEOTIDE SEQUENCE [LARGE SCALE GENOMIC DNA]</scope>
</reference>
<proteinExistence type="predicted"/>
<dbReference type="Proteomes" id="UP000176603">
    <property type="component" value="Unassembled WGS sequence"/>
</dbReference>
<sequence>MKEHLVLEGDWGGQIYLTVPRELVGPQAQVETLLTELDRAAWACNEGEGTSAYWYDSTDEDAIGGGMGGGELTDGLWVHEHLTTPERVARIRELLDVCS</sequence>
<name>A0A1F7ULL1_9BACT</name>
<evidence type="ECO:0000313" key="2">
    <source>
        <dbReference type="Proteomes" id="UP000176603"/>
    </source>
</evidence>
<dbReference type="EMBL" id="MGEH01000017">
    <property type="protein sequence ID" value="OGL79135.1"/>
    <property type="molecule type" value="Genomic_DNA"/>
</dbReference>
<protein>
    <submittedName>
        <fullName evidence="1">Uncharacterized protein</fullName>
    </submittedName>
</protein>
<gene>
    <name evidence="1" type="ORF">A3E39_04195</name>
</gene>
<organism evidence="1 2">
    <name type="scientific">Candidatus Uhrbacteria bacterium RIFCSPHIGHO2_12_FULL_60_25</name>
    <dbReference type="NCBI Taxonomy" id="1802399"/>
    <lineage>
        <taxon>Bacteria</taxon>
        <taxon>Candidatus Uhriibacteriota</taxon>
    </lineage>
</organism>
<accession>A0A1F7ULL1</accession>
<evidence type="ECO:0000313" key="1">
    <source>
        <dbReference type="EMBL" id="OGL79135.1"/>
    </source>
</evidence>
<comment type="caution">
    <text evidence="1">The sequence shown here is derived from an EMBL/GenBank/DDBJ whole genome shotgun (WGS) entry which is preliminary data.</text>
</comment>
<dbReference type="AlphaFoldDB" id="A0A1F7ULL1"/>
<dbReference type="STRING" id="1802399.A3E39_04195"/>